<organism evidence="2 4">
    <name type="scientific">Heyndrickxia ginsengihumi</name>
    <dbReference type="NCBI Taxonomy" id="363870"/>
    <lineage>
        <taxon>Bacteria</taxon>
        <taxon>Bacillati</taxon>
        <taxon>Bacillota</taxon>
        <taxon>Bacilli</taxon>
        <taxon>Bacillales</taxon>
        <taxon>Bacillaceae</taxon>
        <taxon>Heyndrickxia</taxon>
    </lineage>
</organism>
<dbReference type="OrthoDB" id="2989832at2"/>
<keyword evidence="5" id="KW-1185">Reference proteome</keyword>
<dbReference type="AlphaFoldDB" id="A0A0A6VCD9"/>
<dbReference type="Pfam" id="PF03413">
    <property type="entry name" value="PepSY"/>
    <property type="match status" value="1"/>
</dbReference>
<evidence type="ECO:0000313" key="5">
    <source>
        <dbReference type="Proteomes" id="UP000476934"/>
    </source>
</evidence>
<evidence type="ECO:0000313" key="4">
    <source>
        <dbReference type="Proteomes" id="UP000030588"/>
    </source>
</evidence>
<dbReference type="Proteomes" id="UP000476934">
    <property type="component" value="Unassembled WGS sequence"/>
</dbReference>
<accession>A0A0A6VCD9</accession>
<gene>
    <name evidence="3" type="ORF">G4D61_13590</name>
    <name evidence="2" type="ORF">NG54_06025</name>
</gene>
<evidence type="ECO:0000313" key="2">
    <source>
        <dbReference type="EMBL" id="KHD85930.1"/>
    </source>
</evidence>
<name>A0A0A6VCD9_9BACI</name>
<reference evidence="3 5" key="3">
    <citation type="submission" date="2020-03" db="EMBL/GenBank/DDBJ databases">
        <title>Bacillus aquiflavi sp. nov., isolated from yellow water of strong flavor Chinese baijiu in Yibin region of China.</title>
        <authorList>
            <person name="Xie J."/>
        </authorList>
    </citation>
    <scope>NUCLEOTIDE SEQUENCE [LARGE SCALE GENOMIC DNA]</scope>
    <source>
        <strain evidence="3 5">Gsoil 114</strain>
    </source>
</reference>
<dbReference type="EMBL" id="JAAIWK010000024">
    <property type="protein sequence ID" value="NEY20985.1"/>
    <property type="molecule type" value="Genomic_DNA"/>
</dbReference>
<dbReference type="EMBL" id="JRUN01000013">
    <property type="protein sequence ID" value="KHD85930.1"/>
    <property type="molecule type" value="Genomic_DNA"/>
</dbReference>
<sequence>MNWKTFVAGVAVGAIGGHFVSQAIKKNQTISAETVLANVKKAFKANGTVDGSWIQTTVDNYEKHPIKTEIYRGGISFNENGERNQYEFIADAKTGSIIDVYPI</sequence>
<evidence type="ECO:0000313" key="3">
    <source>
        <dbReference type="EMBL" id="NEY20985.1"/>
    </source>
</evidence>
<dbReference type="STRING" id="363870.NG54_06025"/>
<feature type="domain" description="PepSY" evidence="1">
    <location>
        <begin position="30"/>
        <end position="101"/>
    </location>
</feature>
<evidence type="ECO:0000259" key="1">
    <source>
        <dbReference type="Pfam" id="PF03413"/>
    </source>
</evidence>
<dbReference type="InterPro" id="IPR025711">
    <property type="entry name" value="PepSY"/>
</dbReference>
<dbReference type="RefSeq" id="WP_025729991.1">
    <property type="nucleotide sequence ID" value="NZ_JAAIWK010000024.1"/>
</dbReference>
<proteinExistence type="predicted"/>
<dbReference type="Proteomes" id="UP000030588">
    <property type="component" value="Unassembled WGS sequence"/>
</dbReference>
<reference evidence="3" key="2">
    <citation type="submission" date="2020-02" db="EMBL/GenBank/DDBJ databases">
        <authorList>
            <person name="Feng H."/>
        </authorList>
    </citation>
    <scope>NUCLEOTIDE SEQUENCE [LARGE SCALE GENOMIC DNA]</scope>
    <source>
        <strain evidence="3">Gsoil 114</strain>
    </source>
</reference>
<reference evidence="2 4" key="1">
    <citation type="submission" date="2014-10" db="EMBL/GenBank/DDBJ databases">
        <title>Draft genome of phytase producing Bacillus ginsengihumi strain M2.11.</title>
        <authorList>
            <person name="Toymentseva A."/>
            <person name="Boulygina E.A."/>
            <person name="Kazakov S.V."/>
            <person name="Kayumov I."/>
            <person name="Suleimanova A.D."/>
            <person name="Mardanova A.M."/>
            <person name="Maria S.N."/>
            <person name="Sergey M.Y."/>
            <person name="Sharipova M.R."/>
        </authorList>
    </citation>
    <scope>NUCLEOTIDE SEQUENCE [LARGE SCALE GENOMIC DNA]</scope>
    <source>
        <strain evidence="2 4">M2.11</strain>
    </source>
</reference>
<comment type="caution">
    <text evidence="2">The sequence shown here is derived from an EMBL/GenBank/DDBJ whole genome shotgun (WGS) entry which is preliminary data.</text>
</comment>
<protein>
    <submittedName>
        <fullName evidence="2">Peptidase M4</fullName>
    </submittedName>
</protein>